<dbReference type="Gene3D" id="3.30.420.40">
    <property type="match status" value="2"/>
</dbReference>
<organism evidence="1 2">
    <name type="scientific">Solibaculum intestinale</name>
    <dbReference type="NCBI Taxonomy" id="3133165"/>
    <lineage>
        <taxon>Bacteria</taxon>
        <taxon>Bacillati</taxon>
        <taxon>Bacillota</taxon>
        <taxon>Clostridia</taxon>
        <taxon>Eubacteriales</taxon>
        <taxon>Oscillospiraceae</taxon>
        <taxon>Solibaculum</taxon>
    </lineage>
</organism>
<evidence type="ECO:0000313" key="1">
    <source>
        <dbReference type="EMBL" id="MEQ2439825.1"/>
    </source>
</evidence>
<dbReference type="Gene3D" id="3.30.1490.300">
    <property type="match status" value="1"/>
</dbReference>
<accession>A0ABV1DXQ4</accession>
<evidence type="ECO:0000313" key="2">
    <source>
        <dbReference type="Proteomes" id="UP001489509"/>
    </source>
</evidence>
<sequence>MRILLIELTQKYLRLMEGTTGLGKFKLTQSGVFYLPEQLRKEGLFADISILVHFIHDCIAEQHFHKFRAVLVLEDEIVVSKEFMHQTPKKKAAESLHALATLEAESVFHGNPTEMTVETYRYGDRDFLGGEHKSVLYSIPTRLCNRLSHELSTKGIHLIKITPKAHAFIQAVSTACKKPDFLHQLKPGATAFLDFSTTKTTLAIFENGTPVYEREFLGIYKDIVDNLRRTLRVTRDIALDLLTKNGFQAENPEYEAYPDAYRRICLVIDTLMDEIMRSIRIVLSSQRLELGQIVVSGKLSSFPHLDGYIAHSTEIPCTSIGSLAGFLTPEFTIDPHLDSGAGLAADCFATAGAVYETKGNDVNFLRGSMEHQRNLAFNTIAFSAISLVTLLLFCIEPILHGVVQGQVEQDNRTLATLPYVQTQKKLDEIERLGRQIAACEKDKQTLPFHQSSANEAVTKLLGQFSAKSTITSFHLNNQQGTIALYFETPTFNDYITLKDEVYQNNEFDIAIPFSCTVNDKTGAATCQVTLAIVDFVPYEAAGGGKS</sequence>
<proteinExistence type="predicted"/>
<name>A0ABV1DXQ4_9FIRM</name>
<reference evidence="1 2" key="1">
    <citation type="submission" date="2024-03" db="EMBL/GenBank/DDBJ databases">
        <title>Human intestinal bacterial collection.</title>
        <authorList>
            <person name="Pauvert C."/>
            <person name="Hitch T.C.A."/>
            <person name="Clavel T."/>
        </authorList>
    </citation>
    <scope>NUCLEOTIDE SEQUENCE [LARGE SCALE GENOMIC DNA]</scope>
    <source>
        <strain evidence="1 2">CLA-JM-H44</strain>
    </source>
</reference>
<keyword evidence="2" id="KW-1185">Reference proteome</keyword>
<comment type="caution">
    <text evidence="1">The sequence shown here is derived from an EMBL/GenBank/DDBJ whole genome shotgun (WGS) entry which is preliminary data.</text>
</comment>
<dbReference type="RefSeq" id="WP_349218091.1">
    <property type="nucleotide sequence ID" value="NZ_JBBMFD010000003.1"/>
</dbReference>
<dbReference type="Proteomes" id="UP001489509">
    <property type="component" value="Unassembled WGS sequence"/>
</dbReference>
<dbReference type="EMBL" id="JBBMFD010000003">
    <property type="protein sequence ID" value="MEQ2439825.1"/>
    <property type="molecule type" value="Genomic_DNA"/>
</dbReference>
<gene>
    <name evidence="1" type="ORF">WMO26_03180</name>
</gene>
<protein>
    <submittedName>
        <fullName evidence="1">Uncharacterized protein</fullName>
    </submittedName>
</protein>